<protein>
    <submittedName>
        <fullName evidence="1">Uncharacterized protein</fullName>
    </submittedName>
</protein>
<dbReference type="AlphaFoldDB" id="A0A6G8RX57"/>
<evidence type="ECO:0000313" key="2">
    <source>
        <dbReference type="Proteomes" id="UP000502297"/>
    </source>
</evidence>
<dbReference type="KEGG" id="asha:G8E00_11470"/>
<name>A0A6G8RX57_9GAMM</name>
<evidence type="ECO:0000313" key="1">
    <source>
        <dbReference type="EMBL" id="QIO06526.1"/>
    </source>
</evidence>
<gene>
    <name evidence="1" type="ORF">G8E00_11470</name>
</gene>
<dbReference type="RefSeq" id="WP_166224758.1">
    <property type="nucleotide sequence ID" value="NZ_CP049801.1"/>
</dbReference>
<proteinExistence type="predicted"/>
<dbReference type="Proteomes" id="UP000502297">
    <property type="component" value="Chromosome"/>
</dbReference>
<reference evidence="1 2" key="1">
    <citation type="submission" date="2020-03" db="EMBL/GenBank/DDBJ databases">
        <authorList>
            <person name="Zhu W."/>
        </authorList>
    </citation>
    <scope>NUCLEOTIDE SEQUENCE [LARGE SCALE GENOMIC DNA]</scope>
    <source>
        <strain evidence="1 2">323-1</strain>
    </source>
</reference>
<sequence>MKEEVKIAIFGLSLNVLENIKQKITSIYADSVELKWANIADPQLDILLVNDMFFGSPTIQSLVNGNRVPYLRLVNDSNKLGKIENDVLYLPLTLSDTIQDWFKQSYKNVPTLQASASTKTEQHKPVNVDYEKVLDEFLSGRNGNVQVFDSKGNIAIVNTNTEQVWMNAERRIAGTDQTINFTYATMQTMQSVTSQQGKDLRTWLWNLLWYSPVLDQDISSDVYFKLNVWPQPEMVQDRQNIFKIAACFERGASIKQVQKKLSLDKDIIERFVSVSLLCKAIVEIQEQDAKLKIADQRPEGSLRGFFGSLRSKLGL</sequence>
<organism evidence="1 2">
    <name type="scientific">Acinetobacter shaoyimingii</name>
    <dbReference type="NCBI Taxonomy" id="2715164"/>
    <lineage>
        <taxon>Bacteria</taxon>
        <taxon>Pseudomonadati</taxon>
        <taxon>Pseudomonadota</taxon>
        <taxon>Gammaproteobacteria</taxon>
        <taxon>Moraxellales</taxon>
        <taxon>Moraxellaceae</taxon>
        <taxon>Acinetobacter</taxon>
    </lineage>
</organism>
<keyword evidence="2" id="KW-1185">Reference proteome</keyword>
<accession>A0A6G8RX57</accession>
<dbReference type="EMBL" id="CP049801">
    <property type="protein sequence ID" value="QIO06526.1"/>
    <property type="molecule type" value="Genomic_DNA"/>
</dbReference>